<accession>A0A103XEJ5</accession>
<organism evidence="2 3">
    <name type="scientific">Cynara cardunculus var. scolymus</name>
    <name type="common">Globe artichoke</name>
    <name type="synonym">Cynara scolymus</name>
    <dbReference type="NCBI Taxonomy" id="59895"/>
    <lineage>
        <taxon>Eukaryota</taxon>
        <taxon>Viridiplantae</taxon>
        <taxon>Streptophyta</taxon>
        <taxon>Embryophyta</taxon>
        <taxon>Tracheophyta</taxon>
        <taxon>Spermatophyta</taxon>
        <taxon>Magnoliopsida</taxon>
        <taxon>eudicotyledons</taxon>
        <taxon>Gunneridae</taxon>
        <taxon>Pentapetalae</taxon>
        <taxon>asterids</taxon>
        <taxon>campanulids</taxon>
        <taxon>Asterales</taxon>
        <taxon>Asteraceae</taxon>
        <taxon>Carduoideae</taxon>
        <taxon>Cardueae</taxon>
        <taxon>Carduinae</taxon>
        <taxon>Cynara</taxon>
    </lineage>
</organism>
<dbReference type="EMBL" id="LEKV01005288">
    <property type="protein sequence ID" value="KVH89223.1"/>
    <property type="molecule type" value="Genomic_DNA"/>
</dbReference>
<dbReference type="Proteomes" id="UP000243975">
    <property type="component" value="Unassembled WGS sequence"/>
</dbReference>
<proteinExistence type="predicted"/>
<feature type="region of interest" description="Disordered" evidence="1">
    <location>
        <begin position="41"/>
        <end position="64"/>
    </location>
</feature>
<protein>
    <submittedName>
        <fullName evidence="2">Uncharacterized protein</fullName>
    </submittedName>
</protein>
<dbReference type="AlphaFoldDB" id="A0A103XEJ5"/>
<dbReference type="OMA" id="NEFTMIE"/>
<keyword evidence="3" id="KW-1185">Reference proteome</keyword>
<sequence length="64" mass="7287">MEEDNTGPINISNPNEFTMIERAETVKELINLRIEIKMVENTPHNPGRESQTSQMQINCLDGSQ</sequence>
<comment type="caution">
    <text evidence="2">The sequence shown here is derived from an EMBL/GenBank/DDBJ whole genome shotgun (WGS) entry which is preliminary data.</text>
</comment>
<evidence type="ECO:0000256" key="1">
    <source>
        <dbReference type="SAM" id="MobiDB-lite"/>
    </source>
</evidence>
<feature type="non-terminal residue" evidence="2">
    <location>
        <position position="64"/>
    </location>
</feature>
<gene>
    <name evidence="2" type="ORF">Ccrd_008792</name>
</gene>
<evidence type="ECO:0000313" key="3">
    <source>
        <dbReference type="Proteomes" id="UP000243975"/>
    </source>
</evidence>
<dbReference type="STRING" id="59895.A0A103XEJ5"/>
<dbReference type="Gramene" id="KVH89223">
    <property type="protein sequence ID" value="KVH89223"/>
    <property type="gene ID" value="Ccrd_008792"/>
</dbReference>
<name>A0A103XEJ5_CYNCS</name>
<evidence type="ECO:0000313" key="2">
    <source>
        <dbReference type="EMBL" id="KVH89223.1"/>
    </source>
</evidence>
<reference evidence="2 3" key="1">
    <citation type="journal article" date="2016" name="Sci. Rep.">
        <title>The genome sequence of the outbreeding globe artichoke constructed de novo incorporating a phase-aware low-pass sequencing strategy of F1 progeny.</title>
        <authorList>
            <person name="Scaglione D."/>
            <person name="Reyes-Chin-Wo S."/>
            <person name="Acquadro A."/>
            <person name="Froenicke L."/>
            <person name="Portis E."/>
            <person name="Beitel C."/>
            <person name="Tirone M."/>
            <person name="Mauro R."/>
            <person name="Lo Monaco A."/>
            <person name="Mauromicale G."/>
            <person name="Faccioli P."/>
            <person name="Cattivelli L."/>
            <person name="Rieseberg L."/>
            <person name="Michelmore R."/>
            <person name="Lanteri S."/>
        </authorList>
    </citation>
    <scope>NUCLEOTIDE SEQUENCE [LARGE SCALE GENOMIC DNA]</scope>
    <source>
        <strain evidence="2">2C</strain>
    </source>
</reference>
<dbReference type="Gene3D" id="3.40.50.720">
    <property type="entry name" value="NAD(P)-binding Rossmann-like Domain"/>
    <property type="match status" value="1"/>
</dbReference>
<feature type="compositionally biased region" description="Polar residues" evidence="1">
    <location>
        <begin position="42"/>
        <end position="64"/>
    </location>
</feature>